<dbReference type="HOGENOM" id="CLU_2001755_0_0_3"/>
<dbReference type="Proteomes" id="UP000027395">
    <property type="component" value="Chromosome"/>
</dbReference>
<dbReference type="PATRIC" id="fig|388467.6.peg.3046"/>
<evidence type="ECO:0000313" key="2">
    <source>
        <dbReference type="Proteomes" id="UP000027395"/>
    </source>
</evidence>
<dbReference type="EMBL" id="CM002803">
    <property type="protein sequence ID" value="KEI67931.1"/>
    <property type="molecule type" value="Genomic_DNA"/>
</dbReference>
<proteinExistence type="predicted"/>
<organism evidence="1 2">
    <name type="scientific">Planktothrix agardhii (strain NIVA-CYA 126/8)</name>
    <dbReference type="NCBI Taxonomy" id="388467"/>
    <lineage>
        <taxon>Bacteria</taxon>
        <taxon>Bacillati</taxon>
        <taxon>Cyanobacteriota</taxon>
        <taxon>Cyanophyceae</taxon>
        <taxon>Oscillatoriophycideae</taxon>
        <taxon>Oscillatoriales</taxon>
        <taxon>Microcoleaceae</taxon>
        <taxon>Planktothrix</taxon>
    </lineage>
</organism>
<dbReference type="AlphaFoldDB" id="A0A073CIK0"/>
<name>A0A073CIK0_PLAA1</name>
<accession>A0A073CIK0</accession>
<gene>
    <name evidence="1" type="ORF">A19Y_3103</name>
</gene>
<sequence length="124" mass="14388">MIRITESPTLEKQKSTIMCPPSEHFLVLRMLGELQVVKGDRRYTDYSISKALPEGRQNQEANFPIFNQGKWGILELLSQPNIAKVEGRDRLFETQGICIIHYYDCNRCNQEPDEIVQEFIDILS</sequence>
<protein>
    <submittedName>
        <fullName evidence="1">Uncharacterized protein</fullName>
    </submittedName>
</protein>
<keyword evidence="2" id="KW-1185">Reference proteome</keyword>
<evidence type="ECO:0000313" key="1">
    <source>
        <dbReference type="EMBL" id="KEI67931.1"/>
    </source>
</evidence>
<reference evidence="1 2" key="1">
    <citation type="journal article" date="2014" name="Appl. Environ. Microbiol.">
        <title>Elucidation of insertion elements encoded on plasmids and in vitro construction of shuttle vectors from the toxic cyanobacterium Planktothrix.</title>
        <authorList>
            <person name="Christiansen G."/>
            <person name="Goesmann A."/>
            <person name="Kurmayer R."/>
        </authorList>
    </citation>
    <scope>NUCLEOTIDE SEQUENCE [LARGE SCALE GENOMIC DNA]</scope>
    <source>
        <strain evidence="1 2">NIVA-CYA 126/8</strain>
    </source>
</reference>